<dbReference type="Proteomes" id="UP000887116">
    <property type="component" value="Unassembled WGS sequence"/>
</dbReference>
<gene>
    <name evidence="1" type="ORF">TNCT_199041</name>
</gene>
<organism evidence="1 2">
    <name type="scientific">Trichonephila clavata</name>
    <name type="common">Joro spider</name>
    <name type="synonym">Nephila clavata</name>
    <dbReference type="NCBI Taxonomy" id="2740835"/>
    <lineage>
        <taxon>Eukaryota</taxon>
        <taxon>Metazoa</taxon>
        <taxon>Ecdysozoa</taxon>
        <taxon>Arthropoda</taxon>
        <taxon>Chelicerata</taxon>
        <taxon>Arachnida</taxon>
        <taxon>Araneae</taxon>
        <taxon>Araneomorphae</taxon>
        <taxon>Entelegynae</taxon>
        <taxon>Araneoidea</taxon>
        <taxon>Nephilidae</taxon>
        <taxon>Trichonephila</taxon>
    </lineage>
</organism>
<evidence type="ECO:0000313" key="2">
    <source>
        <dbReference type="Proteomes" id="UP000887116"/>
    </source>
</evidence>
<evidence type="ECO:0000313" key="1">
    <source>
        <dbReference type="EMBL" id="GFR22144.1"/>
    </source>
</evidence>
<dbReference type="OrthoDB" id="6459766at2759"/>
<proteinExistence type="predicted"/>
<accession>A0A8X6IH80</accession>
<name>A0A8X6IH80_TRICU</name>
<reference evidence="1" key="1">
    <citation type="submission" date="2020-07" db="EMBL/GenBank/DDBJ databases">
        <title>Multicomponent nature underlies the extraordinary mechanical properties of spider dragline silk.</title>
        <authorList>
            <person name="Kono N."/>
            <person name="Nakamura H."/>
            <person name="Mori M."/>
            <person name="Yoshida Y."/>
            <person name="Ohtoshi R."/>
            <person name="Malay A.D."/>
            <person name="Moran D.A.P."/>
            <person name="Tomita M."/>
            <person name="Numata K."/>
            <person name="Arakawa K."/>
        </authorList>
    </citation>
    <scope>NUCLEOTIDE SEQUENCE</scope>
</reference>
<protein>
    <submittedName>
        <fullName evidence="1">Uncharacterized protein</fullName>
    </submittedName>
</protein>
<dbReference type="AlphaFoldDB" id="A0A8X6IH80"/>
<dbReference type="EMBL" id="BMAO01028116">
    <property type="protein sequence ID" value="GFR22144.1"/>
    <property type="molecule type" value="Genomic_DNA"/>
</dbReference>
<sequence>MENSRNISLENINLNLACEEVRIARVKLKARIEVLELCAANLQELMCFSREQLVTAMEGLTSPAHLRSEMQKHLKDAECLIGLIRKHWRHLTGRINHPELLPPARDDFIRLRSKYIHLENDIIFYLAYIEYRYNND</sequence>
<comment type="caution">
    <text evidence="1">The sequence shown here is derived from an EMBL/GenBank/DDBJ whole genome shotgun (WGS) entry which is preliminary data.</text>
</comment>
<keyword evidence="2" id="KW-1185">Reference proteome</keyword>